<dbReference type="EMBL" id="OY731407">
    <property type="protein sequence ID" value="CAJ1977898.1"/>
    <property type="molecule type" value="Genomic_DNA"/>
</dbReference>
<feature type="region of interest" description="Disordered" evidence="1">
    <location>
        <begin position="94"/>
        <end position="120"/>
    </location>
</feature>
<protein>
    <submittedName>
        <fullName evidence="2">Uncharacterized protein</fullName>
    </submittedName>
</protein>
<accession>A0AA87B869</accession>
<proteinExistence type="predicted"/>
<name>A0AA87B869_9FABA</name>
<evidence type="ECO:0000313" key="2">
    <source>
        <dbReference type="EMBL" id="CAJ1977898.1"/>
    </source>
</evidence>
<dbReference type="Gramene" id="rna-AYBTSS11_LOCUS30069">
    <property type="protein sequence ID" value="CAJ1977898.1"/>
    <property type="gene ID" value="gene-AYBTSS11_LOCUS30069"/>
</dbReference>
<gene>
    <name evidence="2" type="ORF">AYBTSS11_LOCUS30069</name>
</gene>
<keyword evidence="3" id="KW-1185">Reference proteome</keyword>
<organism evidence="2 3">
    <name type="scientific">Sphenostylis stenocarpa</name>
    <dbReference type="NCBI Taxonomy" id="92480"/>
    <lineage>
        <taxon>Eukaryota</taxon>
        <taxon>Viridiplantae</taxon>
        <taxon>Streptophyta</taxon>
        <taxon>Embryophyta</taxon>
        <taxon>Tracheophyta</taxon>
        <taxon>Spermatophyta</taxon>
        <taxon>Magnoliopsida</taxon>
        <taxon>eudicotyledons</taxon>
        <taxon>Gunneridae</taxon>
        <taxon>Pentapetalae</taxon>
        <taxon>rosids</taxon>
        <taxon>fabids</taxon>
        <taxon>Fabales</taxon>
        <taxon>Fabaceae</taxon>
        <taxon>Papilionoideae</taxon>
        <taxon>50 kb inversion clade</taxon>
        <taxon>NPAAA clade</taxon>
        <taxon>indigoferoid/millettioid clade</taxon>
        <taxon>Phaseoleae</taxon>
        <taxon>Sphenostylis</taxon>
    </lineage>
</organism>
<reference evidence="2" key="1">
    <citation type="submission" date="2023-10" db="EMBL/GenBank/DDBJ databases">
        <authorList>
            <person name="Domelevo Entfellner J.-B."/>
        </authorList>
    </citation>
    <scope>NUCLEOTIDE SEQUENCE</scope>
</reference>
<dbReference type="AlphaFoldDB" id="A0AA87B869"/>
<sequence length="120" mass="13675">MSEAFCICSQMMKLFQKIMVLKNHPKEEKGSFLHRVFPGKPTPSISLHTSFIHHSLFLLLSYIMWEWGRFVTLDKFQTLPALSTMLHNFLETVGESRPSKHDDPDGGAKDCPVKKGEVPS</sequence>
<evidence type="ECO:0000313" key="3">
    <source>
        <dbReference type="Proteomes" id="UP001189624"/>
    </source>
</evidence>
<dbReference type="Proteomes" id="UP001189624">
    <property type="component" value="Chromosome 10"/>
</dbReference>
<feature type="compositionally biased region" description="Basic and acidic residues" evidence="1">
    <location>
        <begin position="97"/>
        <end position="120"/>
    </location>
</feature>
<evidence type="ECO:0000256" key="1">
    <source>
        <dbReference type="SAM" id="MobiDB-lite"/>
    </source>
</evidence>